<comment type="subcellular location">
    <subcellularLocation>
        <location evidence="7">Cell membrane</location>
        <topology evidence="7">Multi-pass membrane protein</topology>
    </subcellularLocation>
</comment>
<feature type="transmembrane region" description="Helical" evidence="7">
    <location>
        <begin position="222"/>
        <end position="241"/>
    </location>
</feature>
<keyword evidence="6 7" id="KW-0472">Membrane</keyword>
<feature type="transmembrane region" description="Helical" evidence="7">
    <location>
        <begin position="103"/>
        <end position="120"/>
    </location>
</feature>
<dbReference type="Proteomes" id="UP000216411">
    <property type="component" value="Unassembled WGS sequence"/>
</dbReference>
<dbReference type="EMBL" id="QICS01000006">
    <property type="protein sequence ID" value="PXV89513.1"/>
    <property type="molecule type" value="Genomic_DNA"/>
</dbReference>
<dbReference type="AlphaFoldDB" id="A0A255IM45"/>
<keyword evidence="3 7" id="KW-0808">Transferase</keyword>
<comment type="caution">
    <text evidence="8">The sequence shown here is derived from an EMBL/GenBank/DDBJ whole genome shotgun (WGS) entry which is preliminary data.</text>
</comment>
<comment type="function">
    <text evidence="7">Catalyzes the transfer of the diacylglyceryl group from phosphatidylglycerol to the sulfhydryl group of the N-terminal cysteine of a prolipoprotein, the first step in the formation of mature lipoproteins.</text>
</comment>
<keyword evidence="4 7" id="KW-0812">Transmembrane</keyword>
<dbReference type="GO" id="GO:0008961">
    <property type="term" value="F:phosphatidylglycerol-prolipoprotein diacylglyceryl transferase activity"/>
    <property type="evidence" value="ECO:0007669"/>
    <property type="project" value="UniProtKB-UniRule"/>
</dbReference>
<dbReference type="GO" id="GO:0005886">
    <property type="term" value="C:plasma membrane"/>
    <property type="evidence" value="ECO:0007669"/>
    <property type="project" value="UniProtKB-SubCell"/>
</dbReference>
<evidence type="ECO:0000256" key="7">
    <source>
        <dbReference type="HAMAP-Rule" id="MF_01147"/>
    </source>
</evidence>
<comment type="catalytic activity">
    <reaction evidence="7">
        <text>L-cysteinyl-[prolipoprotein] + a 1,2-diacyl-sn-glycero-3-phospho-(1'-sn-glycerol) = an S-1,2-diacyl-sn-glyceryl-L-cysteinyl-[prolipoprotein] + sn-glycerol 1-phosphate + H(+)</text>
        <dbReference type="Rhea" id="RHEA:56712"/>
        <dbReference type="Rhea" id="RHEA-COMP:14679"/>
        <dbReference type="Rhea" id="RHEA-COMP:14680"/>
        <dbReference type="ChEBI" id="CHEBI:15378"/>
        <dbReference type="ChEBI" id="CHEBI:29950"/>
        <dbReference type="ChEBI" id="CHEBI:57685"/>
        <dbReference type="ChEBI" id="CHEBI:64716"/>
        <dbReference type="ChEBI" id="CHEBI:140658"/>
        <dbReference type="EC" id="2.5.1.145"/>
    </reaction>
</comment>
<dbReference type="HAMAP" id="MF_01147">
    <property type="entry name" value="Lgt"/>
    <property type="match status" value="1"/>
</dbReference>
<evidence type="ECO:0000313" key="10">
    <source>
        <dbReference type="Proteomes" id="UP000216411"/>
    </source>
</evidence>
<gene>
    <name evidence="7 9" type="primary">lgt</name>
    <name evidence="8" type="ORF">C8E03_106165</name>
    <name evidence="9" type="ORF">CG710_004805</name>
</gene>
<evidence type="ECO:0000256" key="6">
    <source>
        <dbReference type="ARBA" id="ARBA00023136"/>
    </source>
</evidence>
<dbReference type="Proteomes" id="UP000247523">
    <property type="component" value="Unassembled WGS sequence"/>
</dbReference>
<proteinExistence type="inferred from homology"/>
<dbReference type="RefSeq" id="WP_094376673.1">
    <property type="nucleotide sequence ID" value="NZ_NOKA02000004.1"/>
</dbReference>
<evidence type="ECO:0000256" key="2">
    <source>
        <dbReference type="ARBA" id="ARBA00022475"/>
    </source>
</evidence>
<evidence type="ECO:0000256" key="1">
    <source>
        <dbReference type="ARBA" id="ARBA00007150"/>
    </source>
</evidence>
<dbReference type="GO" id="GO:0042158">
    <property type="term" value="P:lipoprotein biosynthetic process"/>
    <property type="evidence" value="ECO:0007669"/>
    <property type="project" value="UniProtKB-UniRule"/>
</dbReference>
<keyword evidence="10" id="KW-1185">Reference proteome</keyword>
<dbReference type="Pfam" id="PF01790">
    <property type="entry name" value="LGT"/>
    <property type="match status" value="1"/>
</dbReference>
<feature type="binding site" evidence="7">
    <location>
        <position position="146"/>
    </location>
    <ligand>
        <name>a 1,2-diacyl-sn-glycero-3-phospho-(1'-sn-glycerol)</name>
        <dbReference type="ChEBI" id="CHEBI:64716"/>
    </ligand>
</feature>
<dbReference type="InterPro" id="IPR001640">
    <property type="entry name" value="Lgt"/>
</dbReference>
<feature type="transmembrane region" description="Helical" evidence="7">
    <location>
        <begin position="64"/>
        <end position="83"/>
    </location>
</feature>
<keyword evidence="2 7" id="KW-1003">Cell membrane</keyword>
<keyword evidence="5 7" id="KW-1133">Transmembrane helix</keyword>
<reference evidence="8 11" key="2">
    <citation type="submission" date="2018-05" db="EMBL/GenBank/DDBJ databases">
        <title>Genomic Encyclopedia of Type Strains, Phase IV (KMG-IV): sequencing the most valuable type-strain genomes for metagenomic binning, comparative biology and taxonomic classification.</title>
        <authorList>
            <person name="Goeker M."/>
        </authorList>
    </citation>
    <scope>NUCLEOTIDE SEQUENCE [LARGE SCALE GENOMIC DNA]</scope>
    <source>
        <strain evidence="8 11">DSM 28816</strain>
    </source>
</reference>
<organism evidence="8 11">
    <name type="scientific">Lachnotalea glycerini</name>
    <dbReference type="NCBI Taxonomy" id="1763509"/>
    <lineage>
        <taxon>Bacteria</taxon>
        <taxon>Bacillati</taxon>
        <taxon>Bacillota</taxon>
        <taxon>Clostridia</taxon>
        <taxon>Lachnospirales</taxon>
        <taxon>Lachnospiraceae</taxon>
        <taxon>Lachnotalea</taxon>
    </lineage>
</organism>
<accession>A0A255IM45</accession>
<comment type="similarity">
    <text evidence="1 7">Belongs to the Lgt family.</text>
</comment>
<dbReference type="PROSITE" id="PS01311">
    <property type="entry name" value="LGT"/>
    <property type="match status" value="1"/>
</dbReference>
<dbReference type="EMBL" id="NOKA02000004">
    <property type="protein sequence ID" value="RDY32305.1"/>
    <property type="molecule type" value="Genomic_DNA"/>
</dbReference>
<feature type="transmembrane region" description="Helical" evidence="7">
    <location>
        <begin position="256"/>
        <end position="275"/>
    </location>
</feature>
<evidence type="ECO:0000313" key="9">
    <source>
        <dbReference type="EMBL" id="RDY32305.1"/>
    </source>
</evidence>
<evidence type="ECO:0000256" key="5">
    <source>
        <dbReference type="ARBA" id="ARBA00022989"/>
    </source>
</evidence>
<evidence type="ECO:0000256" key="4">
    <source>
        <dbReference type="ARBA" id="ARBA00022692"/>
    </source>
</evidence>
<evidence type="ECO:0000313" key="8">
    <source>
        <dbReference type="EMBL" id="PXV89513.1"/>
    </source>
</evidence>
<dbReference type="EC" id="2.5.1.145" evidence="7"/>
<feature type="transmembrane region" description="Helical" evidence="7">
    <location>
        <begin position="29"/>
        <end position="48"/>
    </location>
</feature>
<keyword evidence="8" id="KW-0449">Lipoprotein</keyword>
<dbReference type="OrthoDB" id="871140at2"/>
<dbReference type="PANTHER" id="PTHR30589">
    <property type="entry name" value="PROLIPOPROTEIN DIACYLGLYCERYL TRANSFERASE"/>
    <property type="match status" value="1"/>
</dbReference>
<protein>
    <recommendedName>
        <fullName evidence="7">Phosphatidylglycerol--prolipoprotein diacylglyceryl transferase</fullName>
        <ecNumber evidence="7">2.5.1.145</ecNumber>
    </recommendedName>
</protein>
<evidence type="ECO:0000313" key="11">
    <source>
        <dbReference type="Proteomes" id="UP000247523"/>
    </source>
</evidence>
<evidence type="ECO:0000256" key="3">
    <source>
        <dbReference type="ARBA" id="ARBA00022679"/>
    </source>
</evidence>
<dbReference type="PANTHER" id="PTHR30589:SF0">
    <property type="entry name" value="PHOSPHATIDYLGLYCEROL--PROLIPOPROTEIN DIACYLGLYCERYL TRANSFERASE"/>
    <property type="match status" value="1"/>
</dbReference>
<comment type="pathway">
    <text evidence="7">Protein modification; lipoprotein biosynthesis (diacylglyceryl transfer).</text>
</comment>
<reference evidence="9 10" key="1">
    <citation type="journal article" date="2017" name="Genome Announc.">
        <title>Draft Genome Sequence of a Sporulating and Motile Strain of Lachnotalea glycerini Isolated from Water in Quebec City, Canada.</title>
        <authorList>
            <person name="Maheux A.F."/>
            <person name="Boudreau D.K."/>
            <person name="Berube E."/>
            <person name="Boissinot M."/>
            <person name="Raymond F."/>
            <person name="Brodeur S."/>
            <person name="Corbeil J."/>
            <person name="Isabel S."/>
            <person name="Omar R.F."/>
            <person name="Bergeron M.G."/>
        </authorList>
    </citation>
    <scope>NUCLEOTIDE SEQUENCE [LARGE SCALE GENOMIC DNA]</scope>
    <source>
        <strain evidence="9 10">CCRI-19302</strain>
    </source>
</reference>
<sequence>MKQYSIAFPNLGIQFNNIGKSINIFDFDIAYYGIIIGISMIVGILMAEHEAKITNQRMEDYTDFALYAIIFSIIGARIYYVVFSWDMYKGNLLKIINIRQGGLAIYGGIIAAVITLSVFSKKRNLSFWKMADTACIGLVSGQIIGRWGNFFNREAFGGYSDGLLAMRIPIADVRTGDISEELLLRVKDGIDYIQVHPTFLYESLWNCGVLLLILIYKRYKKFNGEIFLVYAAGYGAGRSWIESLRTDQLLIANTTIPVSQLLSIIVVVVSIFFIFTKRKKVINS</sequence>
<reference evidence="9" key="3">
    <citation type="submission" date="2018-07" db="EMBL/GenBank/DDBJ databases">
        <authorList>
            <person name="Quirk P.G."/>
            <person name="Krulwich T.A."/>
        </authorList>
    </citation>
    <scope>NUCLEOTIDE SEQUENCE</scope>
    <source>
        <strain evidence="9">CCRI-19302</strain>
    </source>
</reference>
<dbReference type="UniPathway" id="UPA00664"/>
<dbReference type="NCBIfam" id="TIGR00544">
    <property type="entry name" value="lgt"/>
    <property type="match status" value="1"/>
</dbReference>
<name>A0A255IM45_9FIRM</name>